<dbReference type="EMBL" id="KQ435863">
    <property type="protein sequence ID" value="KOX70432.1"/>
    <property type="molecule type" value="Genomic_DNA"/>
</dbReference>
<dbReference type="Proteomes" id="UP000053105">
    <property type="component" value="Unassembled WGS sequence"/>
</dbReference>
<sequence length="119" mass="13255">MDNSDRVECSQDQIVSFVKAKENVSMPVGFDIVDIPLSLEALYLIEDSFICLSVCDVGRATFAYNWTLKEVESQPRDNQRVKKSHWKTRSREIRIYRATGAGKSSGPVSISDSVLGPIG</sequence>
<dbReference type="AlphaFoldDB" id="A0A0N0U3X0"/>
<accession>A0A0N0U3X0</accession>
<reference evidence="1 2" key="1">
    <citation type="submission" date="2015-07" db="EMBL/GenBank/DDBJ databases">
        <title>The genome of Melipona quadrifasciata.</title>
        <authorList>
            <person name="Pan H."/>
            <person name="Kapheim K."/>
        </authorList>
    </citation>
    <scope>NUCLEOTIDE SEQUENCE [LARGE SCALE GENOMIC DNA]</scope>
    <source>
        <strain evidence="1">0111107301</strain>
        <tissue evidence="1">Whole body</tissue>
    </source>
</reference>
<organism evidence="1 2">
    <name type="scientific">Melipona quadrifasciata</name>
    <dbReference type="NCBI Taxonomy" id="166423"/>
    <lineage>
        <taxon>Eukaryota</taxon>
        <taxon>Metazoa</taxon>
        <taxon>Ecdysozoa</taxon>
        <taxon>Arthropoda</taxon>
        <taxon>Hexapoda</taxon>
        <taxon>Insecta</taxon>
        <taxon>Pterygota</taxon>
        <taxon>Neoptera</taxon>
        <taxon>Endopterygota</taxon>
        <taxon>Hymenoptera</taxon>
        <taxon>Apocrita</taxon>
        <taxon>Aculeata</taxon>
        <taxon>Apoidea</taxon>
        <taxon>Anthophila</taxon>
        <taxon>Apidae</taxon>
        <taxon>Melipona</taxon>
    </lineage>
</organism>
<evidence type="ECO:0000313" key="1">
    <source>
        <dbReference type="EMBL" id="KOX70432.1"/>
    </source>
</evidence>
<evidence type="ECO:0000313" key="2">
    <source>
        <dbReference type="Proteomes" id="UP000053105"/>
    </source>
</evidence>
<gene>
    <name evidence="1" type="ORF">WN51_04835</name>
</gene>
<proteinExistence type="predicted"/>
<name>A0A0N0U3X0_9HYME</name>
<keyword evidence="2" id="KW-1185">Reference proteome</keyword>
<protein>
    <submittedName>
        <fullName evidence="1">Uncharacterized protein</fullName>
    </submittedName>
</protein>